<feature type="transmembrane region" description="Helical" evidence="1">
    <location>
        <begin position="79"/>
        <end position="101"/>
    </location>
</feature>
<feature type="transmembrane region" description="Helical" evidence="1">
    <location>
        <begin position="216"/>
        <end position="238"/>
    </location>
</feature>
<dbReference type="GO" id="GO:0016020">
    <property type="term" value="C:membrane"/>
    <property type="evidence" value="ECO:0007669"/>
    <property type="project" value="TreeGrafter"/>
</dbReference>
<gene>
    <name evidence="3" type="ORF">FHQ07_11620</name>
</gene>
<feature type="transmembrane region" description="Helical" evidence="1">
    <location>
        <begin position="290"/>
        <end position="308"/>
    </location>
</feature>
<keyword evidence="4" id="KW-1185">Reference proteome</keyword>
<feature type="transmembrane region" description="Helical" evidence="1">
    <location>
        <begin position="186"/>
        <end position="204"/>
    </location>
</feature>
<keyword evidence="3" id="KW-0012">Acyltransferase</keyword>
<feature type="domain" description="Acyltransferase 3" evidence="2">
    <location>
        <begin position="5"/>
        <end position="327"/>
    </location>
</feature>
<feature type="transmembrane region" description="Helical" evidence="1">
    <location>
        <begin position="314"/>
        <end position="333"/>
    </location>
</feature>
<keyword evidence="3" id="KW-0808">Transferase</keyword>
<evidence type="ECO:0000313" key="4">
    <source>
        <dbReference type="Proteomes" id="UP000308149"/>
    </source>
</evidence>
<proteinExistence type="predicted"/>
<keyword evidence="1" id="KW-0472">Membrane</keyword>
<feature type="transmembrane region" description="Helical" evidence="1">
    <location>
        <begin position="41"/>
        <end position="58"/>
    </location>
</feature>
<evidence type="ECO:0000259" key="2">
    <source>
        <dbReference type="Pfam" id="PF01757"/>
    </source>
</evidence>
<feature type="transmembrane region" description="Helical" evidence="1">
    <location>
        <begin position="250"/>
        <end position="270"/>
    </location>
</feature>
<dbReference type="PANTHER" id="PTHR23028:SF131">
    <property type="entry name" value="BLR2367 PROTEIN"/>
    <property type="match status" value="1"/>
</dbReference>
<dbReference type="KEGG" id="thes:FHQ07_11620"/>
<protein>
    <submittedName>
        <fullName evidence="3">Acyltransferase</fullName>
    </submittedName>
</protein>
<sequence>MQIRRLNTLRGLAALIVLVGHYSNKARLWDALLGTRAPQLGVMLFFLLSAFLMTILYLDREPARQAMRGYGAARVARILPLYAAVVVLSWLGQQSGLPWLMKVLYDIPTAKSLASHLATLYGVQVLWTIPAELHFYLVFAALWWLRPRFAWAIPAFCAIVLGTYVSGHWPLGPKQPVLGFPVDLPLLRGLPYFTVGMMIGMLYNRWRPPARIRHHAFALALPLILLLYPAIIGKLTGWTYGQGPGESPMWFLPLLLLAVSAIFFVLVFLVPDGNPVLENRAGDYLGKISYSLYLLHFPVLLALTQAGLAKGVGGLALFLALTILAASASYRFYELPMRLRIRAMGAQGNGGNRAQ</sequence>
<dbReference type="InterPro" id="IPR050879">
    <property type="entry name" value="Acyltransferase_3"/>
</dbReference>
<dbReference type="AlphaFoldDB" id="A0A5B7ZSB4"/>
<dbReference type="GO" id="GO:0016747">
    <property type="term" value="F:acyltransferase activity, transferring groups other than amino-acyl groups"/>
    <property type="evidence" value="ECO:0007669"/>
    <property type="project" value="InterPro"/>
</dbReference>
<keyword evidence="1" id="KW-1133">Transmembrane helix</keyword>
<name>A0A5B7ZSB4_9GAMM</name>
<dbReference type="Proteomes" id="UP000308149">
    <property type="component" value="Chromosome"/>
</dbReference>
<feature type="transmembrane region" description="Helical" evidence="1">
    <location>
        <begin position="121"/>
        <end position="142"/>
    </location>
</feature>
<feature type="transmembrane region" description="Helical" evidence="1">
    <location>
        <begin position="149"/>
        <end position="166"/>
    </location>
</feature>
<dbReference type="EMBL" id="CP040871">
    <property type="protein sequence ID" value="QDA57910.1"/>
    <property type="molecule type" value="Genomic_DNA"/>
</dbReference>
<dbReference type="GO" id="GO:0000271">
    <property type="term" value="P:polysaccharide biosynthetic process"/>
    <property type="evidence" value="ECO:0007669"/>
    <property type="project" value="TreeGrafter"/>
</dbReference>
<accession>A0A5B7ZSB4</accession>
<reference evidence="3 4" key="1">
    <citation type="submission" date="2019-06" db="EMBL/GenBank/DDBJ databases">
        <title>Thermomonas aquatica sp. nov., isolated from an industrial wastewater treatment plant.</title>
        <authorList>
            <person name="Jeon J.H."/>
            <person name="Park D.-S."/>
        </authorList>
    </citation>
    <scope>NUCLEOTIDE SEQUENCE [LARGE SCALE GENOMIC DNA]</scope>
    <source>
        <strain evidence="3 4">SY21</strain>
    </source>
</reference>
<evidence type="ECO:0000313" key="3">
    <source>
        <dbReference type="EMBL" id="QDA57910.1"/>
    </source>
</evidence>
<dbReference type="OrthoDB" id="9767863at2"/>
<keyword evidence="1" id="KW-0812">Transmembrane</keyword>
<organism evidence="3 4">
    <name type="scientific">Thermomonas aquatica</name>
    <dbReference type="NCBI Taxonomy" id="2202149"/>
    <lineage>
        <taxon>Bacteria</taxon>
        <taxon>Pseudomonadati</taxon>
        <taxon>Pseudomonadota</taxon>
        <taxon>Gammaproteobacteria</taxon>
        <taxon>Lysobacterales</taxon>
        <taxon>Lysobacteraceae</taxon>
        <taxon>Thermomonas</taxon>
    </lineage>
</organism>
<dbReference type="Pfam" id="PF01757">
    <property type="entry name" value="Acyl_transf_3"/>
    <property type="match status" value="1"/>
</dbReference>
<evidence type="ECO:0000256" key="1">
    <source>
        <dbReference type="SAM" id="Phobius"/>
    </source>
</evidence>
<dbReference type="PANTHER" id="PTHR23028">
    <property type="entry name" value="ACETYLTRANSFERASE"/>
    <property type="match status" value="1"/>
</dbReference>
<dbReference type="InterPro" id="IPR002656">
    <property type="entry name" value="Acyl_transf_3_dom"/>
</dbReference>
<dbReference type="RefSeq" id="WP_139716960.1">
    <property type="nucleotide sequence ID" value="NZ_CP040871.1"/>
</dbReference>